<protein>
    <recommendedName>
        <fullName evidence="4">Sel1 repeat family protein</fullName>
    </recommendedName>
</protein>
<evidence type="ECO:0000313" key="3">
    <source>
        <dbReference type="Proteomes" id="UP000660862"/>
    </source>
</evidence>
<evidence type="ECO:0000256" key="1">
    <source>
        <dbReference type="SAM" id="SignalP"/>
    </source>
</evidence>
<feature type="chain" id="PRO_5036987709" description="Sel1 repeat family protein" evidence="1">
    <location>
        <begin position="19"/>
        <end position="213"/>
    </location>
</feature>
<dbReference type="EMBL" id="BMER01000007">
    <property type="protein sequence ID" value="GGH04653.1"/>
    <property type="molecule type" value="Genomic_DNA"/>
</dbReference>
<keyword evidence="3" id="KW-1185">Reference proteome</keyword>
<proteinExistence type="predicted"/>
<dbReference type="RefSeq" id="WP_188508508.1">
    <property type="nucleotide sequence ID" value="NZ_BMER01000007.1"/>
</dbReference>
<dbReference type="Proteomes" id="UP000660862">
    <property type="component" value="Unassembled WGS sequence"/>
</dbReference>
<sequence>MKKVMIMLVALIPVGGFAQQQGDPSALEQLVAKLDNATTVADYEALETQFVTLSAADEQWLPPYYAALCDANIGFLLEKEGERIEPYSDRGLEQLKEARSRIDTATQQKELAEVYVVASLLYRTKVFVNPMTMGRKYGPTAGKYLQLALQLDAGNPRAIYVDAWNKYYTPKAWGGDRKLAKELAQKSLALLAKEQQGVQPHWGVRENTALLND</sequence>
<organism evidence="2 3">
    <name type="scientific">Parapedobacter pyrenivorans</name>
    <dbReference type="NCBI Taxonomy" id="1305674"/>
    <lineage>
        <taxon>Bacteria</taxon>
        <taxon>Pseudomonadati</taxon>
        <taxon>Bacteroidota</taxon>
        <taxon>Sphingobacteriia</taxon>
        <taxon>Sphingobacteriales</taxon>
        <taxon>Sphingobacteriaceae</taxon>
        <taxon>Parapedobacter</taxon>
    </lineage>
</organism>
<comment type="caution">
    <text evidence="2">The sequence shown here is derived from an EMBL/GenBank/DDBJ whole genome shotgun (WGS) entry which is preliminary data.</text>
</comment>
<feature type="signal peptide" evidence="1">
    <location>
        <begin position="1"/>
        <end position="18"/>
    </location>
</feature>
<evidence type="ECO:0000313" key="2">
    <source>
        <dbReference type="EMBL" id="GGH04653.1"/>
    </source>
</evidence>
<evidence type="ECO:0008006" key="4">
    <source>
        <dbReference type="Google" id="ProtNLM"/>
    </source>
</evidence>
<reference evidence="2" key="2">
    <citation type="submission" date="2020-09" db="EMBL/GenBank/DDBJ databases">
        <authorList>
            <person name="Sun Q."/>
            <person name="Zhou Y."/>
        </authorList>
    </citation>
    <scope>NUCLEOTIDE SEQUENCE</scope>
    <source>
        <strain evidence="2">CGMCC 1.12195</strain>
    </source>
</reference>
<keyword evidence="1" id="KW-0732">Signal</keyword>
<reference evidence="2" key="1">
    <citation type="journal article" date="2014" name="Int. J. Syst. Evol. Microbiol.">
        <title>Complete genome sequence of Corynebacterium casei LMG S-19264T (=DSM 44701T), isolated from a smear-ripened cheese.</title>
        <authorList>
            <consortium name="US DOE Joint Genome Institute (JGI-PGF)"/>
            <person name="Walter F."/>
            <person name="Albersmeier A."/>
            <person name="Kalinowski J."/>
            <person name="Ruckert C."/>
        </authorList>
    </citation>
    <scope>NUCLEOTIDE SEQUENCE</scope>
    <source>
        <strain evidence="2">CGMCC 1.12195</strain>
    </source>
</reference>
<name>A0A917I367_9SPHI</name>
<dbReference type="AlphaFoldDB" id="A0A917I367"/>
<accession>A0A917I367</accession>
<gene>
    <name evidence="2" type="ORF">GCM10007415_46220</name>
</gene>